<protein>
    <submittedName>
        <fullName evidence="2">GreA/GreB family elongation factor</fullName>
    </submittedName>
</protein>
<evidence type="ECO:0000259" key="1">
    <source>
        <dbReference type="Pfam" id="PF01272"/>
    </source>
</evidence>
<accession>A0A5R9FXE8</accession>
<dbReference type="Gene3D" id="3.10.50.30">
    <property type="entry name" value="Transcription elongation factor, GreA/GreB, C-terminal domain"/>
    <property type="match status" value="1"/>
</dbReference>
<dbReference type="EMBL" id="VCIW01000030">
    <property type="protein sequence ID" value="TLS48702.1"/>
    <property type="molecule type" value="Genomic_DNA"/>
</dbReference>
<dbReference type="Pfam" id="PF01272">
    <property type="entry name" value="GreA_GreB"/>
    <property type="match status" value="1"/>
</dbReference>
<dbReference type="AlphaFoldDB" id="A0A5R9FXE8"/>
<evidence type="ECO:0000313" key="2">
    <source>
        <dbReference type="EMBL" id="TLS48702.1"/>
    </source>
</evidence>
<dbReference type="Proteomes" id="UP000309676">
    <property type="component" value="Unassembled WGS sequence"/>
</dbReference>
<name>A0A5R9FXE8_9BACL</name>
<dbReference type="InterPro" id="IPR001437">
    <property type="entry name" value="Tscrpt_elong_fac_GreA/B_C"/>
</dbReference>
<feature type="domain" description="Transcription elongation factor GreA/GreB C-terminal" evidence="1">
    <location>
        <begin position="72"/>
        <end position="139"/>
    </location>
</feature>
<sequence length="148" mass="16690">MTHSLLLEGPRLQLLNQLVYFEDHRARFLDEHYPEQGQARSLVEKTLRIYASVLEDILEGVTFPDLHAIALIGSEIEIRYLDDGSRETYALVLPHAADPDIGRLSFLSPLGFQLLMARRGETYELDLPAGVVRVRIEGVRFTQGGETA</sequence>
<reference evidence="2 3" key="1">
    <citation type="submission" date="2019-05" db="EMBL/GenBank/DDBJ databases">
        <authorList>
            <person name="Narsing Rao M.P."/>
            <person name="Li W.J."/>
        </authorList>
    </citation>
    <scope>NUCLEOTIDE SEQUENCE [LARGE SCALE GENOMIC DNA]</scope>
    <source>
        <strain evidence="2 3">SYSU_K30003</strain>
    </source>
</reference>
<gene>
    <name evidence="2" type="ORF">FE782_29105</name>
</gene>
<dbReference type="InterPro" id="IPR036953">
    <property type="entry name" value="GreA/GreB_C_sf"/>
</dbReference>
<keyword evidence="2" id="KW-0251">Elongation factor</keyword>
<comment type="caution">
    <text evidence="2">The sequence shown here is derived from an EMBL/GenBank/DDBJ whole genome shotgun (WGS) entry which is preliminary data.</text>
</comment>
<dbReference type="GO" id="GO:0003677">
    <property type="term" value="F:DNA binding"/>
    <property type="evidence" value="ECO:0007669"/>
    <property type="project" value="InterPro"/>
</dbReference>
<dbReference type="GO" id="GO:0003746">
    <property type="term" value="F:translation elongation factor activity"/>
    <property type="evidence" value="ECO:0007669"/>
    <property type="project" value="UniProtKB-KW"/>
</dbReference>
<dbReference type="SUPFAM" id="SSF54534">
    <property type="entry name" value="FKBP-like"/>
    <property type="match status" value="1"/>
</dbReference>
<evidence type="ECO:0000313" key="3">
    <source>
        <dbReference type="Proteomes" id="UP000309676"/>
    </source>
</evidence>
<keyword evidence="3" id="KW-1185">Reference proteome</keyword>
<proteinExistence type="predicted"/>
<dbReference type="OrthoDB" id="2898253at2"/>
<dbReference type="RefSeq" id="WP_138197870.1">
    <property type="nucleotide sequence ID" value="NZ_VCIW01000030.1"/>
</dbReference>
<organism evidence="2 3">
    <name type="scientific">Paenibacillus antri</name>
    <dbReference type="NCBI Taxonomy" id="2582848"/>
    <lineage>
        <taxon>Bacteria</taxon>
        <taxon>Bacillati</taxon>
        <taxon>Bacillota</taxon>
        <taxon>Bacilli</taxon>
        <taxon>Bacillales</taxon>
        <taxon>Paenibacillaceae</taxon>
        <taxon>Paenibacillus</taxon>
    </lineage>
</organism>
<dbReference type="GO" id="GO:0032784">
    <property type="term" value="P:regulation of DNA-templated transcription elongation"/>
    <property type="evidence" value="ECO:0007669"/>
    <property type="project" value="InterPro"/>
</dbReference>
<keyword evidence="2" id="KW-0648">Protein biosynthesis</keyword>